<dbReference type="EMBL" id="BOQL01000058">
    <property type="protein sequence ID" value="GIM75884.1"/>
    <property type="molecule type" value="Genomic_DNA"/>
</dbReference>
<reference evidence="3" key="1">
    <citation type="submission" date="2021-03" db="EMBL/GenBank/DDBJ databases">
        <title>Whole genome shotgun sequence of Actinoplanes auranticolor NBRC 12245.</title>
        <authorList>
            <person name="Komaki H."/>
            <person name="Tamura T."/>
        </authorList>
    </citation>
    <scope>NUCLEOTIDE SEQUENCE</scope>
    <source>
        <strain evidence="3">NBRC 12245</strain>
    </source>
</reference>
<evidence type="ECO:0000313" key="4">
    <source>
        <dbReference type="Proteomes" id="UP000681340"/>
    </source>
</evidence>
<dbReference type="Proteomes" id="UP000681340">
    <property type="component" value="Unassembled WGS sequence"/>
</dbReference>
<comment type="caution">
    <text evidence="3">The sequence shown here is derived from an EMBL/GenBank/DDBJ whole genome shotgun (WGS) entry which is preliminary data.</text>
</comment>
<evidence type="ECO:0000313" key="3">
    <source>
        <dbReference type="EMBL" id="GIM75884.1"/>
    </source>
</evidence>
<evidence type="ECO:0000256" key="1">
    <source>
        <dbReference type="SAM" id="MobiDB-lite"/>
    </source>
</evidence>
<feature type="compositionally biased region" description="Basic and acidic residues" evidence="1">
    <location>
        <begin position="7"/>
        <end position="17"/>
    </location>
</feature>
<keyword evidence="4" id="KW-1185">Reference proteome</keyword>
<dbReference type="InterPro" id="IPR041669">
    <property type="entry name" value="TetR_C_15"/>
</dbReference>
<protein>
    <recommendedName>
        <fullName evidence="2">Tetracyclin repressor SlmA-like C-terminal domain-containing protein</fullName>
    </recommendedName>
</protein>
<gene>
    <name evidence="3" type="ORF">Aau02nite_68170</name>
</gene>
<dbReference type="AlphaFoldDB" id="A0A919SQ61"/>
<sequence>MPRSPSRRPERCRGPGDRHRRAGASRIEGLIAVPVPALPPAERARHALVLMYVVRRLLGPIVAADGPARAGLVTGLKDVLVRYPEPIQQTR</sequence>
<evidence type="ECO:0000259" key="2">
    <source>
        <dbReference type="Pfam" id="PF17918"/>
    </source>
</evidence>
<proteinExistence type="predicted"/>
<feature type="domain" description="Tetracyclin repressor SlmA-like C-terminal" evidence="2">
    <location>
        <begin position="17"/>
        <end position="83"/>
    </location>
</feature>
<dbReference type="Pfam" id="PF17918">
    <property type="entry name" value="TetR_C_15"/>
    <property type="match status" value="1"/>
</dbReference>
<feature type="region of interest" description="Disordered" evidence="1">
    <location>
        <begin position="1"/>
        <end position="23"/>
    </location>
</feature>
<organism evidence="3 4">
    <name type="scientific">Actinoplanes auranticolor</name>
    <dbReference type="NCBI Taxonomy" id="47988"/>
    <lineage>
        <taxon>Bacteria</taxon>
        <taxon>Bacillati</taxon>
        <taxon>Actinomycetota</taxon>
        <taxon>Actinomycetes</taxon>
        <taxon>Micromonosporales</taxon>
        <taxon>Micromonosporaceae</taxon>
        <taxon>Actinoplanes</taxon>
    </lineage>
</organism>
<accession>A0A919SQ61</accession>
<name>A0A919SQ61_9ACTN</name>